<dbReference type="InterPro" id="IPR033671">
    <property type="entry name" value="TrmH"/>
</dbReference>
<dbReference type="Gene3D" id="3.40.1280.10">
    <property type="match status" value="1"/>
</dbReference>
<dbReference type="AlphaFoldDB" id="A0A0D2UGU7"/>
<keyword evidence="9" id="KW-1185">Reference proteome</keyword>
<reference evidence="9" key="1">
    <citation type="submission" date="2011-02" db="EMBL/GenBank/DDBJ databases">
        <title>The Genome Sequence of Capsaspora owczarzaki ATCC 30864.</title>
        <authorList>
            <person name="Russ C."/>
            <person name="Cuomo C."/>
            <person name="Burger G."/>
            <person name="Gray M.W."/>
            <person name="Holland P.W.H."/>
            <person name="King N."/>
            <person name="Lang F.B.F."/>
            <person name="Roger A.J."/>
            <person name="Ruiz-Trillo I."/>
            <person name="Young S.K."/>
            <person name="Zeng Q."/>
            <person name="Gargeya S."/>
            <person name="Alvarado L."/>
            <person name="Berlin A."/>
            <person name="Chapman S.B."/>
            <person name="Chen Z."/>
            <person name="Freedman E."/>
            <person name="Gellesch M."/>
            <person name="Goldberg J."/>
            <person name="Griggs A."/>
            <person name="Gujja S."/>
            <person name="Heilman E."/>
            <person name="Heiman D."/>
            <person name="Howarth C."/>
            <person name="Mehta T."/>
            <person name="Neiman D."/>
            <person name="Pearson M."/>
            <person name="Roberts A."/>
            <person name="Saif S."/>
            <person name="Shea T."/>
            <person name="Shenoy N."/>
            <person name="Sisk P."/>
            <person name="Stolte C."/>
            <person name="Sykes S."/>
            <person name="White J."/>
            <person name="Yandava C."/>
            <person name="Haas B."/>
            <person name="Nusbaum C."/>
            <person name="Birren B."/>
        </authorList>
    </citation>
    <scope>NUCLEOTIDE SEQUENCE</scope>
    <source>
        <strain evidence="9">ATCC 30864</strain>
    </source>
</reference>
<dbReference type="InterPro" id="IPR001537">
    <property type="entry name" value="SpoU_MeTrfase"/>
</dbReference>
<dbReference type="EMBL" id="KE346367">
    <property type="protein sequence ID" value="KJE94321.1"/>
    <property type="molecule type" value="Genomic_DNA"/>
</dbReference>
<keyword evidence="6" id="KW-0694">RNA-binding</keyword>
<protein>
    <recommendedName>
        <fullName evidence="7">tRNA/rRNA methyltransferase SpoU type domain-containing protein</fullName>
    </recommendedName>
</protein>
<evidence type="ECO:0000256" key="5">
    <source>
        <dbReference type="ARBA" id="ARBA00022694"/>
    </source>
</evidence>
<dbReference type="Proteomes" id="UP000008743">
    <property type="component" value="Unassembled WGS sequence"/>
</dbReference>
<keyword evidence="1" id="KW-0820">tRNA-binding</keyword>
<keyword evidence="3" id="KW-0808">Transferase</keyword>
<keyword evidence="4" id="KW-0949">S-adenosyl-L-methionine</keyword>
<accession>A0A0D2UGU7</accession>
<evidence type="ECO:0000256" key="6">
    <source>
        <dbReference type="ARBA" id="ARBA00022884"/>
    </source>
</evidence>
<keyword evidence="2" id="KW-0489">Methyltransferase</keyword>
<dbReference type="GO" id="GO:0002938">
    <property type="term" value="P:tRNA guanine ribose methylation"/>
    <property type="evidence" value="ECO:0007669"/>
    <property type="project" value="TreeGrafter"/>
</dbReference>
<dbReference type="SUPFAM" id="SSF75217">
    <property type="entry name" value="alpha/beta knot"/>
    <property type="match status" value="1"/>
</dbReference>
<evidence type="ECO:0000313" key="9">
    <source>
        <dbReference type="Proteomes" id="UP000008743"/>
    </source>
</evidence>
<evidence type="ECO:0000313" key="8">
    <source>
        <dbReference type="EMBL" id="KJE94321.1"/>
    </source>
</evidence>
<sequence length="253" mass="27037">MALTLDLSRRILNFLASSKSPPGINPARMQRIAQVVGSRSSLRLVLENCMDPHNASACIRTAESFGIAHVHVIESFSTFRPSETVASGAHTWTLVHHHPSVEHCRAALAEANCALVASDLSGNATELLHGVRSWLPSLSTLTTEQRRALTNVLDERAAIAAIRLTPDSVLKHEAAAPPTPPATPIVKAHASPSLNLSCAVAATLGTLQGINLLDGLPMSQDEQTILQVRFLLSHGSRTMTELLRRAGIEVPGL</sequence>
<keyword evidence="5" id="KW-0819">tRNA processing</keyword>
<organism evidence="8 9">
    <name type="scientific">Capsaspora owczarzaki (strain ATCC 30864)</name>
    <dbReference type="NCBI Taxonomy" id="595528"/>
    <lineage>
        <taxon>Eukaryota</taxon>
        <taxon>Filasterea</taxon>
        <taxon>Capsaspora</taxon>
    </lineage>
</organism>
<gene>
    <name evidence="8" type="ORF">CAOG_004980</name>
</gene>
<dbReference type="GO" id="GO:0000049">
    <property type="term" value="F:tRNA binding"/>
    <property type="evidence" value="ECO:0007669"/>
    <property type="project" value="UniProtKB-KW"/>
</dbReference>
<evidence type="ECO:0000259" key="7">
    <source>
        <dbReference type="Pfam" id="PF00588"/>
    </source>
</evidence>
<dbReference type="PhylomeDB" id="A0A0D2UGU7"/>
<proteinExistence type="predicted"/>
<dbReference type="InParanoid" id="A0A0D2UGU7"/>
<name>A0A0D2UGU7_CAPO3</name>
<dbReference type="OrthoDB" id="241340at2759"/>
<dbReference type="InterPro" id="IPR029028">
    <property type="entry name" value="Alpha/beta_knot_MTases"/>
</dbReference>
<dbReference type="PANTHER" id="PTHR43453:SF1">
    <property type="entry name" value="TRNA_RRNA METHYLTRANSFERASE SPOU TYPE DOMAIN-CONTAINING PROTEIN"/>
    <property type="match status" value="1"/>
</dbReference>
<evidence type="ECO:0000256" key="2">
    <source>
        <dbReference type="ARBA" id="ARBA00022603"/>
    </source>
</evidence>
<evidence type="ECO:0000256" key="1">
    <source>
        <dbReference type="ARBA" id="ARBA00022555"/>
    </source>
</evidence>
<feature type="domain" description="tRNA/rRNA methyltransferase SpoU type" evidence="7">
    <location>
        <begin position="42"/>
        <end position="124"/>
    </location>
</feature>
<dbReference type="GO" id="GO:0008173">
    <property type="term" value="F:RNA methyltransferase activity"/>
    <property type="evidence" value="ECO:0007669"/>
    <property type="project" value="InterPro"/>
</dbReference>
<dbReference type="Pfam" id="PF00588">
    <property type="entry name" value="SpoU_methylase"/>
    <property type="match status" value="1"/>
</dbReference>
<evidence type="ECO:0000256" key="4">
    <source>
        <dbReference type="ARBA" id="ARBA00022691"/>
    </source>
</evidence>
<dbReference type="PANTHER" id="PTHR43453">
    <property type="entry name" value="RRNA METHYLASE-LIKE"/>
    <property type="match status" value="1"/>
</dbReference>
<evidence type="ECO:0000256" key="3">
    <source>
        <dbReference type="ARBA" id="ARBA00022679"/>
    </source>
</evidence>
<dbReference type="InterPro" id="IPR029026">
    <property type="entry name" value="tRNA_m1G_MTases_N"/>
</dbReference>